<dbReference type="RefSeq" id="WP_013259167.1">
    <property type="nucleotide sequence ID" value="NC_014365.1"/>
</dbReference>
<organism evidence="1 2">
    <name type="scientific">Desulfarculus baarsii (strain ATCC 33931 / DSM 2075 / LMG 7858 / VKM B-1802 / 2st14)</name>
    <dbReference type="NCBI Taxonomy" id="644282"/>
    <lineage>
        <taxon>Bacteria</taxon>
        <taxon>Pseudomonadati</taxon>
        <taxon>Thermodesulfobacteriota</taxon>
        <taxon>Desulfarculia</taxon>
        <taxon>Desulfarculales</taxon>
        <taxon>Desulfarculaceae</taxon>
        <taxon>Desulfarculus</taxon>
    </lineage>
</organism>
<evidence type="ECO:0000313" key="2">
    <source>
        <dbReference type="Proteomes" id="UP000009047"/>
    </source>
</evidence>
<dbReference type="STRING" id="644282.Deba_2366"/>
<accession>E1QJI5</accession>
<reference evidence="1 2" key="1">
    <citation type="journal article" date="2010" name="Stand. Genomic Sci.">
        <title>Complete genome sequence of Desulfarculus baarsii type strain (2st14).</title>
        <authorList>
            <person name="Sun H."/>
            <person name="Spring S."/>
            <person name="Lapidus A."/>
            <person name="Davenport K."/>
            <person name="Del Rio T.G."/>
            <person name="Tice H."/>
            <person name="Nolan M."/>
            <person name="Copeland A."/>
            <person name="Cheng J.F."/>
            <person name="Lucas S."/>
            <person name="Tapia R."/>
            <person name="Goodwin L."/>
            <person name="Pitluck S."/>
            <person name="Ivanova N."/>
            <person name="Pagani I."/>
            <person name="Mavromatis K."/>
            <person name="Ovchinnikova G."/>
            <person name="Pati A."/>
            <person name="Chen A."/>
            <person name="Palaniappan K."/>
            <person name="Hauser L."/>
            <person name="Chang Y.J."/>
            <person name="Jeffries C.D."/>
            <person name="Detter J.C."/>
            <person name="Han C."/>
            <person name="Rohde M."/>
            <person name="Brambilla E."/>
            <person name="Goker M."/>
            <person name="Woyke T."/>
            <person name="Bristow J."/>
            <person name="Eisen J.A."/>
            <person name="Markowitz V."/>
            <person name="Hugenholtz P."/>
            <person name="Kyrpides N.C."/>
            <person name="Klenk H.P."/>
            <person name="Land M."/>
        </authorList>
    </citation>
    <scope>NUCLEOTIDE SEQUENCE [LARGE SCALE GENOMIC DNA]</scope>
    <source>
        <strain evidence="2">ATCC 33931 / DSM 2075 / LMG 7858 / VKM B-1802 / 2st14</strain>
    </source>
</reference>
<dbReference type="EMBL" id="CP002085">
    <property type="protein sequence ID" value="ADK85728.1"/>
    <property type="molecule type" value="Genomic_DNA"/>
</dbReference>
<keyword evidence="2" id="KW-1185">Reference proteome</keyword>
<sequence>MKHLMIFKTEPDKTTTFLAEKLAEGKQARRFNLYEDADYAKLVELVFDSDEVISWW</sequence>
<protein>
    <submittedName>
        <fullName evidence="1">Uncharacterized protein</fullName>
    </submittedName>
</protein>
<evidence type="ECO:0000313" key="1">
    <source>
        <dbReference type="EMBL" id="ADK85728.1"/>
    </source>
</evidence>
<dbReference type="KEGG" id="dbr:Deba_2366"/>
<dbReference type="Proteomes" id="UP000009047">
    <property type="component" value="Chromosome"/>
</dbReference>
<dbReference type="HOGENOM" id="CLU_2989202_0_0_7"/>
<proteinExistence type="predicted"/>
<gene>
    <name evidence="1" type="ordered locus">Deba_2366</name>
</gene>
<dbReference type="AlphaFoldDB" id="E1QJI5"/>
<name>E1QJI5_DESB2</name>